<dbReference type="Gene3D" id="3.90.1590.10">
    <property type="entry name" value="glutathione-dependent formaldehyde- activating enzyme (gfa)"/>
    <property type="match status" value="1"/>
</dbReference>
<dbReference type="AlphaFoldDB" id="A0A179GWA1"/>
<evidence type="ECO:0000259" key="6">
    <source>
        <dbReference type="PROSITE" id="PS51891"/>
    </source>
</evidence>
<keyword evidence="4" id="KW-0456">Lyase</keyword>
<dbReference type="PANTHER" id="PTHR33337:SF40">
    <property type="entry name" value="CENP-V_GFA DOMAIN-CONTAINING PROTEIN-RELATED"/>
    <property type="match status" value="1"/>
</dbReference>
<gene>
    <name evidence="7" type="ORF">VFPBJ_04154</name>
</gene>
<dbReference type="PROSITE" id="PS51891">
    <property type="entry name" value="CENP_V_GFA"/>
    <property type="match status" value="1"/>
</dbReference>
<dbReference type="InterPro" id="IPR011057">
    <property type="entry name" value="Mss4-like_sf"/>
</dbReference>
<evidence type="ECO:0000256" key="3">
    <source>
        <dbReference type="ARBA" id="ARBA00022833"/>
    </source>
</evidence>
<dbReference type="SUPFAM" id="SSF51316">
    <property type="entry name" value="Mss4-like"/>
    <property type="match status" value="2"/>
</dbReference>
<sequence>MASDNATDPPITITARCLCKAHSVTASLPASSLPLEGTYCHCTSCRHMTGALHSSSVKWPGDPAAVRALRLREYDFSPRLKILFCGACGSPMFWGDGDEAPQLEPGAASGNGDGGFEAFMGVLSNNDVSGGGGLLRVKDHIFVGDTVDGGAAVWMRHLLGDSSSSGGGPIPCYAGWRDKSEPVDPADMAAQARDRPSKPPPESVPVHCRCRGVDLVLRRGAAAADFSALKDASQLPFFVEPATHKLLASFDACDSCRTSFGTDVINWTFALLKHIDFAPSTSTSTSTASSTSTSPFPDSSLDLKAAVSVPAADRDPRLGTLAYYASSDDVQRYFCSRCSASVFYAVDDRPDMVDLAVGLLDAPEGARAESVLSWALGDMGWADDMKGGWREELGAYIKKNAEDWRIKSGIPVPWIRKLREEREAQKKAAAEAALVEGKA</sequence>
<dbReference type="EMBL" id="LSBH01000003">
    <property type="protein sequence ID" value="OAQ81570.1"/>
    <property type="molecule type" value="Genomic_DNA"/>
</dbReference>
<evidence type="ECO:0000256" key="5">
    <source>
        <dbReference type="SAM" id="MobiDB-lite"/>
    </source>
</evidence>
<dbReference type="Proteomes" id="UP000078240">
    <property type="component" value="Unassembled WGS sequence"/>
</dbReference>
<evidence type="ECO:0000313" key="7">
    <source>
        <dbReference type="EMBL" id="OAQ81570.1"/>
    </source>
</evidence>
<organism evidence="7 8">
    <name type="scientific">Purpureocillium lilacinum</name>
    <name type="common">Paecilomyces lilacinus</name>
    <dbReference type="NCBI Taxonomy" id="33203"/>
    <lineage>
        <taxon>Eukaryota</taxon>
        <taxon>Fungi</taxon>
        <taxon>Dikarya</taxon>
        <taxon>Ascomycota</taxon>
        <taxon>Pezizomycotina</taxon>
        <taxon>Sordariomycetes</taxon>
        <taxon>Hypocreomycetidae</taxon>
        <taxon>Hypocreales</taxon>
        <taxon>Ophiocordycipitaceae</taxon>
        <taxon>Purpureocillium</taxon>
    </lineage>
</organism>
<dbReference type="GO" id="GO:0046872">
    <property type="term" value="F:metal ion binding"/>
    <property type="evidence" value="ECO:0007669"/>
    <property type="project" value="UniProtKB-KW"/>
</dbReference>
<proteinExistence type="inferred from homology"/>
<dbReference type="Gene3D" id="2.170.150.70">
    <property type="match status" value="1"/>
</dbReference>
<dbReference type="Pfam" id="PF04828">
    <property type="entry name" value="GFA"/>
    <property type="match status" value="1"/>
</dbReference>
<protein>
    <recommendedName>
        <fullName evidence="6">CENP-V/GFA domain-containing protein</fullName>
    </recommendedName>
</protein>
<comment type="similarity">
    <text evidence="1">Belongs to the Gfa family.</text>
</comment>
<accession>A0A179GWA1</accession>
<feature type="domain" description="CENP-V/GFA" evidence="6">
    <location>
        <begin position="13"/>
        <end position="117"/>
    </location>
</feature>
<reference evidence="7 8" key="1">
    <citation type="submission" date="2016-01" db="EMBL/GenBank/DDBJ databases">
        <title>Biosynthesis of antibiotic leucinostatins and their inhibition on Phytophthora in bio-control Purpureocillium lilacinum.</title>
        <authorList>
            <person name="Wang G."/>
            <person name="Liu Z."/>
            <person name="Lin R."/>
            <person name="Li E."/>
            <person name="Mao Z."/>
            <person name="Ling J."/>
            <person name="Yin W."/>
            <person name="Xie B."/>
        </authorList>
    </citation>
    <scope>NUCLEOTIDE SEQUENCE [LARGE SCALE GENOMIC DNA]</scope>
    <source>
        <strain evidence="7">PLBJ-1</strain>
    </source>
</reference>
<keyword evidence="2" id="KW-0479">Metal-binding</keyword>
<evidence type="ECO:0000256" key="1">
    <source>
        <dbReference type="ARBA" id="ARBA00005495"/>
    </source>
</evidence>
<keyword evidence="3" id="KW-0862">Zinc</keyword>
<name>A0A179GWA1_PURLI</name>
<evidence type="ECO:0000256" key="2">
    <source>
        <dbReference type="ARBA" id="ARBA00022723"/>
    </source>
</evidence>
<evidence type="ECO:0000313" key="8">
    <source>
        <dbReference type="Proteomes" id="UP000078240"/>
    </source>
</evidence>
<feature type="region of interest" description="Disordered" evidence="5">
    <location>
        <begin position="183"/>
        <end position="205"/>
    </location>
</feature>
<dbReference type="PANTHER" id="PTHR33337">
    <property type="entry name" value="GFA DOMAIN-CONTAINING PROTEIN"/>
    <property type="match status" value="1"/>
</dbReference>
<dbReference type="InterPro" id="IPR006913">
    <property type="entry name" value="CENP-V/GFA"/>
</dbReference>
<comment type="caution">
    <text evidence="7">The sequence shown here is derived from an EMBL/GenBank/DDBJ whole genome shotgun (WGS) entry which is preliminary data.</text>
</comment>
<dbReference type="GO" id="GO:0016846">
    <property type="term" value="F:carbon-sulfur lyase activity"/>
    <property type="evidence" value="ECO:0007669"/>
    <property type="project" value="InterPro"/>
</dbReference>
<evidence type="ECO:0000256" key="4">
    <source>
        <dbReference type="ARBA" id="ARBA00023239"/>
    </source>
</evidence>